<comment type="caution">
    <text evidence="4">The sequence shown here is derived from an EMBL/GenBank/DDBJ whole genome shotgun (WGS) entry which is preliminary data.</text>
</comment>
<gene>
    <name evidence="4" type="ORF">ACFSJE_08780</name>
</gene>
<dbReference type="InterPro" id="IPR055170">
    <property type="entry name" value="GFO_IDH_MocA-like_dom"/>
</dbReference>
<name>A0ABW4XXD3_9FLAO</name>
<dbReference type="PANTHER" id="PTHR43818:SF11">
    <property type="entry name" value="BCDNA.GH03377"/>
    <property type="match status" value="1"/>
</dbReference>
<dbReference type="Pfam" id="PF01408">
    <property type="entry name" value="GFO_IDH_MocA"/>
    <property type="match status" value="1"/>
</dbReference>
<dbReference type="Gene3D" id="3.40.50.720">
    <property type="entry name" value="NAD(P)-binding Rossmann-like Domain"/>
    <property type="match status" value="1"/>
</dbReference>
<feature type="domain" description="GFO/IDH/MocA-like oxidoreductase" evidence="3">
    <location>
        <begin position="142"/>
        <end position="265"/>
    </location>
</feature>
<keyword evidence="5" id="KW-1185">Reference proteome</keyword>
<evidence type="ECO:0000259" key="3">
    <source>
        <dbReference type="Pfam" id="PF22725"/>
    </source>
</evidence>
<dbReference type="RefSeq" id="WP_379830617.1">
    <property type="nucleotide sequence ID" value="NZ_JBHUHU010000003.1"/>
</dbReference>
<evidence type="ECO:0000256" key="1">
    <source>
        <dbReference type="ARBA" id="ARBA00023002"/>
    </source>
</evidence>
<sequence>MTESHFLFSKDKPLRWGVIGCGSVAEKKSVPAYRKTLGFEVHSVMRRDAKKAEDYAKRHNVANWTTDAKAVIEDPNVDAVYIATPPDTHKLYALQVAAAGKPCCIEKPMAPSYQDSLEIYEAFASKKIPLFVAYYRRSLPRFLQIKQWLDEKQIGEVRHIQWQKTKPPSEMDLSGEYNWRTDKIVAPGGYFDDLASHGLDLFTFLLGDIEKVHGVATNQQGLYSAYDAISGSWMHTNGITGQGVWNFGTLDRVDKVEILGSEGTITFAILDEAPVELKNSNGHQILEILHPEHVQQHHVENIKNHLLGNGEHPSLGKSALHTSWVMDRILGVM</sequence>
<dbReference type="InterPro" id="IPR000683">
    <property type="entry name" value="Gfo/Idh/MocA-like_OxRdtase_N"/>
</dbReference>
<dbReference type="SUPFAM" id="SSF51735">
    <property type="entry name" value="NAD(P)-binding Rossmann-fold domains"/>
    <property type="match status" value="1"/>
</dbReference>
<reference evidence="5" key="1">
    <citation type="journal article" date="2019" name="Int. J. Syst. Evol. Microbiol.">
        <title>The Global Catalogue of Microorganisms (GCM) 10K type strain sequencing project: providing services to taxonomists for standard genome sequencing and annotation.</title>
        <authorList>
            <consortium name="The Broad Institute Genomics Platform"/>
            <consortium name="The Broad Institute Genome Sequencing Center for Infectious Disease"/>
            <person name="Wu L."/>
            <person name="Ma J."/>
        </authorList>
    </citation>
    <scope>NUCLEOTIDE SEQUENCE [LARGE SCALE GENOMIC DNA]</scope>
    <source>
        <strain evidence="5">JCM 3389</strain>
    </source>
</reference>
<dbReference type="PANTHER" id="PTHR43818">
    <property type="entry name" value="BCDNA.GH03377"/>
    <property type="match status" value="1"/>
</dbReference>
<dbReference type="SUPFAM" id="SSF55347">
    <property type="entry name" value="Glyceraldehyde-3-phosphate dehydrogenase-like, C-terminal domain"/>
    <property type="match status" value="1"/>
</dbReference>
<evidence type="ECO:0000259" key="2">
    <source>
        <dbReference type="Pfam" id="PF01408"/>
    </source>
</evidence>
<accession>A0ABW4XXD3</accession>
<protein>
    <submittedName>
        <fullName evidence="4">Gfo/Idh/MocA family protein</fullName>
    </submittedName>
</protein>
<proteinExistence type="predicted"/>
<dbReference type="InterPro" id="IPR036291">
    <property type="entry name" value="NAD(P)-bd_dom_sf"/>
</dbReference>
<dbReference type="Gene3D" id="3.30.360.10">
    <property type="entry name" value="Dihydrodipicolinate Reductase, domain 2"/>
    <property type="match status" value="1"/>
</dbReference>
<organism evidence="4 5">
    <name type="scientific">Flagellimonas iocasae</name>
    <dbReference type="NCBI Taxonomy" id="2055905"/>
    <lineage>
        <taxon>Bacteria</taxon>
        <taxon>Pseudomonadati</taxon>
        <taxon>Bacteroidota</taxon>
        <taxon>Flavobacteriia</taxon>
        <taxon>Flavobacteriales</taxon>
        <taxon>Flavobacteriaceae</taxon>
        <taxon>Flagellimonas</taxon>
    </lineage>
</organism>
<dbReference type="InterPro" id="IPR050463">
    <property type="entry name" value="Gfo/Idh/MocA_oxidrdct_glycsds"/>
</dbReference>
<dbReference type="Pfam" id="PF22725">
    <property type="entry name" value="GFO_IDH_MocA_C3"/>
    <property type="match status" value="1"/>
</dbReference>
<keyword evidence="1" id="KW-0560">Oxidoreductase</keyword>
<evidence type="ECO:0000313" key="5">
    <source>
        <dbReference type="Proteomes" id="UP001597342"/>
    </source>
</evidence>
<feature type="domain" description="Gfo/Idh/MocA-like oxidoreductase N-terminal" evidence="2">
    <location>
        <begin position="14"/>
        <end position="134"/>
    </location>
</feature>
<dbReference type="Proteomes" id="UP001597342">
    <property type="component" value="Unassembled WGS sequence"/>
</dbReference>
<dbReference type="EMBL" id="JBHUHU010000003">
    <property type="protein sequence ID" value="MFD2099864.1"/>
    <property type="molecule type" value="Genomic_DNA"/>
</dbReference>
<evidence type="ECO:0000313" key="4">
    <source>
        <dbReference type="EMBL" id="MFD2099864.1"/>
    </source>
</evidence>